<dbReference type="GO" id="GO:0046677">
    <property type="term" value="P:response to antibiotic"/>
    <property type="evidence" value="ECO:0007669"/>
    <property type="project" value="InterPro"/>
</dbReference>
<feature type="domain" description="HTH tetR-type" evidence="7">
    <location>
        <begin position="5"/>
        <end position="65"/>
    </location>
</feature>
<dbReference type="OrthoDB" id="9809772at2"/>
<evidence type="ECO:0000313" key="9">
    <source>
        <dbReference type="EMBL" id="SPY96668.1"/>
    </source>
</evidence>
<feature type="DNA-binding region" description="H-T-H motif" evidence="6">
    <location>
        <begin position="28"/>
        <end position="47"/>
    </location>
</feature>
<dbReference type="EMBL" id="CP021694">
    <property type="protein sequence ID" value="ARX32992.1"/>
    <property type="molecule type" value="Genomic_DNA"/>
</dbReference>
<dbReference type="GO" id="GO:0003700">
    <property type="term" value="F:DNA-binding transcription factor activity"/>
    <property type="evidence" value="ECO:0007669"/>
    <property type="project" value="TreeGrafter"/>
</dbReference>
<evidence type="ECO:0000256" key="6">
    <source>
        <dbReference type="PROSITE-ProRule" id="PRU00335"/>
    </source>
</evidence>
<dbReference type="SUPFAM" id="SSF48498">
    <property type="entry name" value="Tetracyclin repressor-like, C-terminal domain"/>
    <property type="match status" value="1"/>
</dbReference>
<dbReference type="PRINTS" id="PR00455">
    <property type="entry name" value="HTHTETR"/>
</dbReference>
<reference evidence="8 10" key="1">
    <citation type="submission" date="2017-05" db="EMBL/GenBank/DDBJ databases">
        <title>Whole genome sequencing of Proteus mirabilis AR_0155.</title>
        <authorList>
            <person name="Conlan S."/>
            <person name="Thomas P.J."/>
            <person name="Mullikin J."/>
            <person name="Frank K.M."/>
            <person name="Segre J.A."/>
        </authorList>
    </citation>
    <scope>NUCLEOTIDE SEQUENCE [LARGE SCALE GENOMIC DNA]</scope>
    <source>
        <strain evidence="8 10">AR_0155</strain>
    </source>
</reference>
<evidence type="ECO:0000256" key="3">
    <source>
        <dbReference type="ARBA" id="ARBA00023015"/>
    </source>
</evidence>
<dbReference type="Gene3D" id="1.10.357.10">
    <property type="entry name" value="Tetracycline Repressor, domain 2"/>
    <property type="match status" value="1"/>
</dbReference>
<evidence type="ECO:0000313" key="8">
    <source>
        <dbReference type="EMBL" id="ARX32992.1"/>
    </source>
</evidence>
<evidence type="ECO:0000256" key="5">
    <source>
        <dbReference type="ARBA" id="ARBA00023163"/>
    </source>
</evidence>
<dbReference type="RefSeq" id="WP_004246569.1">
    <property type="nucleotide sequence ID" value="NZ_ABFDCH020000093.1"/>
</dbReference>
<organism evidence="9 11">
    <name type="scientific">Proteus mirabilis</name>
    <dbReference type="NCBI Taxonomy" id="584"/>
    <lineage>
        <taxon>Bacteria</taxon>
        <taxon>Pseudomonadati</taxon>
        <taxon>Pseudomonadota</taxon>
        <taxon>Gammaproteobacteria</taxon>
        <taxon>Enterobacterales</taxon>
        <taxon>Morganellaceae</taxon>
        <taxon>Proteus</taxon>
    </lineage>
</organism>
<keyword evidence="4 6" id="KW-0238">DNA-binding</keyword>
<evidence type="ECO:0000256" key="4">
    <source>
        <dbReference type="ARBA" id="ARBA00023125"/>
    </source>
</evidence>
<dbReference type="Proteomes" id="UP000251485">
    <property type="component" value="Unassembled WGS sequence"/>
</dbReference>
<dbReference type="Gene3D" id="1.10.10.60">
    <property type="entry name" value="Homeodomain-like"/>
    <property type="match status" value="1"/>
</dbReference>
<sequence>MKSPKIDRLNVLDTALSLLEKEGIEGLTMRKLADALHIKAASLYWHFDNKQTLIEGMADRIVSEVAVDFHYSQDWKADLKRLATELREAFLQHRDGARVFAGTYVISENVLRINNTLITLIMQSGASAELASNMSMTLLYFILGCCIEQQAITLIDSEILMQKRLAFEQIVRDKYPQTWQVREILFADDFAMRFNFGLEQLVTGFEHQLMTP</sequence>
<reference evidence="9 11" key="2">
    <citation type="submission" date="2018-06" db="EMBL/GenBank/DDBJ databases">
        <authorList>
            <consortium name="Pathogen Informatics"/>
            <person name="Doyle S."/>
        </authorList>
    </citation>
    <scope>NUCLEOTIDE SEQUENCE [LARGE SCALE GENOMIC DNA]</scope>
    <source>
        <strain evidence="9 11">NCTC10975</strain>
    </source>
</reference>
<dbReference type="AlphaFoldDB" id="A0A1Z1SQP2"/>
<evidence type="ECO:0000256" key="2">
    <source>
        <dbReference type="ARBA" id="ARBA00022491"/>
    </source>
</evidence>
<keyword evidence="5" id="KW-0804">Transcription</keyword>
<evidence type="ECO:0000256" key="1">
    <source>
        <dbReference type="ARBA" id="ARBA00002856"/>
    </source>
</evidence>
<dbReference type="EMBL" id="UAUE01000020">
    <property type="protein sequence ID" value="SPY96668.1"/>
    <property type="molecule type" value="Genomic_DNA"/>
</dbReference>
<proteinExistence type="predicted"/>
<dbReference type="GO" id="GO:0045892">
    <property type="term" value="P:negative regulation of DNA-templated transcription"/>
    <property type="evidence" value="ECO:0007669"/>
    <property type="project" value="InterPro"/>
</dbReference>
<evidence type="ECO:0000313" key="11">
    <source>
        <dbReference type="Proteomes" id="UP000251485"/>
    </source>
</evidence>
<dbReference type="InterPro" id="IPR004111">
    <property type="entry name" value="Repressor_TetR_C"/>
</dbReference>
<gene>
    <name evidence="9" type="primary">tetR</name>
    <name evidence="8" type="ORF">AM402_02140</name>
    <name evidence="9" type="ORF">NCTC10975_02394</name>
</gene>
<comment type="function">
    <text evidence="1">TetR is the repressor of the tetracycline resistance element; its N-terminal region forms a helix-turn-helix structure and binds DNA. Binding of tetracycline to TetR reduces the repressor affinity for the tetracycline resistance gene (tetA) promoter operator sites.</text>
</comment>
<dbReference type="PANTHER" id="PTHR30055:SF151">
    <property type="entry name" value="TRANSCRIPTIONAL REGULATORY PROTEIN"/>
    <property type="match status" value="1"/>
</dbReference>
<accession>A0A1Z1SQP2</accession>
<dbReference type="PROSITE" id="PS50977">
    <property type="entry name" value="HTH_TETR_2"/>
    <property type="match status" value="1"/>
</dbReference>
<keyword evidence="2" id="KW-0678">Repressor</keyword>
<keyword evidence="3" id="KW-0805">Transcription regulation</keyword>
<dbReference type="PANTHER" id="PTHR30055">
    <property type="entry name" value="HTH-TYPE TRANSCRIPTIONAL REGULATOR RUTR"/>
    <property type="match status" value="1"/>
</dbReference>
<dbReference type="Pfam" id="PF02909">
    <property type="entry name" value="TetR_C_1"/>
    <property type="match status" value="1"/>
</dbReference>
<evidence type="ECO:0000259" key="7">
    <source>
        <dbReference type="PROSITE" id="PS50977"/>
    </source>
</evidence>
<dbReference type="STRING" id="584.AOUC001_19235"/>
<dbReference type="PRINTS" id="PR00400">
    <property type="entry name" value="TETREPRESSOR"/>
</dbReference>
<dbReference type="InterPro" id="IPR036271">
    <property type="entry name" value="Tet_transcr_reg_TetR-rel_C_sf"/>
</dbReference>
<dbReference type="InterPro" id="IPR003012">
    <property type="entry name" value="Tet_transcr_reg_TetR"/>
</dbReference>
<dbReference type="Proteomes" id="UP000195540">
    <property type="component" value="Chromosome"/>
</dbReference>
<dbReference type="GO" id="GO:0000976">
    <property type="term" value="F:transcription cis-regulatory region binding"/>
    <property type="evidence" value="ECO:0007669"/>
    <property type="project" value="TreeGrafter"/>
</dbReference>
<dbReference type="InterPro" id="IPR050109">
    <property type="entry name" value="HTH-type_TetR-like_transc_reg"/>
</dbReference>
<dbReference type="SUPFAM" id="SSF46689">
    <property type="entry name" value="Homeodomain-like"/>
    <property type="match status" value="1"/>
</dbReference>
<dbReference type="InterPro" id="IPR001647">
    <property type="entry name" value="HTH_TetR"/>
</dbReference>
<name>A0A1Z1SQP2_PROMI</name>
<evidence type="ECO:0000313" key="10">
    <source>
        <dbReference type="Proteomes" id="UP000195540"/>
    </source>
</evidence>
<protein>
    <submittedName>
        <fullName evidence="8 9">TetR family transcriptional regulator</fullName>
    </submittedName>
</protein>
<dbReference type="InterPro" id="IPR009057">
    <property type="entry name" value="Homeodomain-like_sf"/>
</dbReference>
<dbReference type="Pfam" id="PF00440">
    <property type="entry name" value="TetR_N"/>
    <property type="match status" value="1"/>
</dbReference>